<evidence type="ECO:0000256" key="1">
    <source>
        <dbReference type="SAM" id="SignalP"/>
    </source>
</evidence>
<keyword evidence="1" id="KW-0732">Signal</keyword>
<dbReference type="RefSeq" id="WP_072308259.1">
    <property type="nucleotide sequence ID" value="NZ_FMIQ01000028.1"/>
</dbReference>
<dbReference type="OrthoDB" id="6461555at2"/>
<sequence>MSHYKYIVFTLFCVCFQALADVTYFSCKTDRGDIILKEKNKKFEYNFLNRNNDVFRFNAPPVKFTYSHYYRFQTDYFDVSFFNGKYKYSIFSNFEDGNYSKGVNVKNIDSKKEYSFACNVTEVDRLRDLSEKLKCDTNSALGCG</sequence>
<gene>
    <name evidence="2" type="ORF">BN1044_01631</name>
</gene>
<evidence type="ECO:0000313" key="3">
    <source>
        <dbReference type="Proteomes" id="UP000094844"/>
    </source>
</evidence>
<protein>
    <submittedName>
        <fullName evidence="2">Uncharacterized protein</fullName>
    </submittedName>
</protein>
<name>A0A1C6YZ86_HAFAL</name>
<evidence type="ECO:0000313" key="2">
    <source>
        <dbReference type="EMBL" id="SCM52160.1"/>
    </source>
</evidence>
<dbReference type="AlphaFoldDB" id="A0A1C6YZ86"/>
<dbReference type="Proteomes" id="UP000094844">
    <property type="component" value="Unassembled WGS sequence"/>
</dbReference>
<feature type="signal peptide" evidence="1">
    <location>
        <begin position="1"/>
        <end position="20"/>
    </location>
</feature>
<reference evidence="2 3" key="1">
    <citation type="submission" date="2016-09" db="EMBL/GenBank/DDBJ databases">
        <authorList>
            <person name="Capua I."/>
            <person name="De Benedictis P."/>
            <person name="Joannis T."/>
            <person name="Lombin L.H."/>
            <person name="Cattoli G."/>
        </authorList>
    </citation>
    <scope>NUCLEOTIDE SEQUENCE [LARGE SCALE GENOMIC DNA]</scope>
    <source>
        <strain evidence="2 3">GB001</strain>
    </source>
</reference>
<feature type="chain" id="PRO_5008751754" evidence="1">
    <location>
        <begin position="21"/>
        <end position="144"/>
    </location>
</feature>
<dbReference type="EMBL" id="FMIQ01000028">
    <property type="protein sequence ID" value="SCM52160.1"/>
    <property type="molecule type" value="Genomic_DNA"/>
</dbReference>
<accession>A0A1C6YZ86</accession>
<organism evidence="2 3">
    <name type="scientific">Hafnia alvei</name>
    <dbReference type="NCBI Taxonomy" id="569"/>
    <lineage>
        <taxon>Bacteria</taxon>
        <taxon>Pseudomonadati</taxon>
        <taxon>Pseudomonadota</taxon>
        <taxon>Gammaproteobacteria</taxon>
        <taxon>Enterobacterales</taxon>
        <taxon>Hafniaceae</taxon>
        <taxon>Hafnia</taxon>
    </lineage>
</organism>
<proteinExistence type="predicted"/>